<dbReference type="SMART" id="SM00713">
    <property type="entry name" value="GYR"/>
    <property type="match status" value="2"/>
</dbReference>
<sequence>MALKLAKKIFSLSSVFTLSAVASVALAAPQDSSQLRLRRDVSELLSMDASVPLEYVPPAMDSLLPVDGEVEEPSAVRGEQGYEYRTVRRLKLRHRNRRDVSHLPATQYLPPPSNKYLPPGAEGAPATAPAAAPAPIDDTEEVVAAALPKVARDYLPPVSTEAAPQLETEAPVVVEEEEQPQADVPTAELRDDGYHYKQPMEDMQLQLKQAAPEYLPPLGDEVVVDGPVDGESAVLNSDGYQYRAIRRFRF</sequence>
<dbReference type="HOGENOM" id="CLU_087095_0_0_1"/>
<dbReference type="OMA" id="AAMEYVP"/>
<dbReference type="InterPro" id="IPR004011">
    <property type="entry name" value="Gyr_motif"/>
</dbReference>
<evidence type="ECO:0000313" key="3">
    <source>
        <dbReference type="EMBL" id="EDV95787.1"/>
    </source>
</evidence>
<feature type="signal peptide" evidence="2">
    <location>
        <begin position="1"/>
        <end position="27"/>
    </location>
</feature>
<dbReference type="Proteomes" id="UP000001070">
    <property type="component" value="Unassembled WGS sequence"/>
</dbReference>
<dbReference type="AlphaFoldDB" id="B4J0W6"/>
<keyword evidence="2" id="KW-0732">Signal</keyword>
<dbReference type="FunCoup" id="B4J0W6">
    <property type="interactions" value="2"/>
</dbReference>
<dbReference type="eggNOG" id="ENOG502T8GF">
    <property type="taxonomic scope" value="Eukaryota"/>
</dbReference>
<feature type="compositionally biased region" description="Low complexity" evidence="1">
    <location>
        <begin position="118"/>
        <end position="132"/>
    </location>
</feature>
<feature type="region of interest" description="Disordered" evidence="1">
    <location>
        <begin position="99"/>
        <end position="132"/>
    </location>
</feature>
<organism evidence="4">
    <name type="scientific">Drosophila grimshawi</name>
    <name type="common">Hawaiian fruit fly</name>
    <name type="synonym">Idiomyia grimshawi</name>
    <dbReference type="NCBI Taxonomy" id="7222"/>
    <lineage>
        <taxon>Eukaryota</taxon>
        <taxon>Metazoa</taxon>
        <taxon>Ecdysozoa</taxon>
        <taxon>Arthropoda</taxon>
        <taxon>Hexapoda</taxon>
        <taxon>Insecta</taxon>
        <taxon>Pterygota</taxon>
        <taxon>Neoptera</taxon>
        <taxon>Endopterygota</taxon>
        <taxon>Diptera</taxon>
        <taxon>Brachycera</taxon>
        <taxon>Muscomorpha</taxon>
        <taxon>Ephydroidea</taxon>
        <taxon>Drosophilidae</taxon>
        <taxon>Drosophila</taxon>
        <taxon>Hawaiian Drosophila</taxon>
    </lineage>
</organism>
<proteinExistence type="predicted"/>
<dbReference type="EMBL" id="CH916366">
    <property type="protein sequence ID" value="EDV95787.1"/>
    <property type="molecule type" value="Genomic_DNA"/>
</dbReference>
<dbReference type="STRING" id="7222.B4J0W6"/>
<keyword evidence="4" id="KW-1185">Reference proteome</keyword>
<evidence type="ECO:0000256" key="2">
    <source>
        <dbReference type="SAM" id="SignalP"/>
    </source>
</evidence>
<name>B4J0W6_DROGR</name>
<protein>
    <submittedName>
        <fullName evidence="3">GH15897</fullName>
    </submittedName>
</protein>
<dbReference type="PhylomeDB" id="B4J0W6"/>
<dbReference type="InParanoid" id="B4J0W6"/>
<feature type="chain" id="PRO_5002807866" evidence="2">
    <location>
        <begin position="28"/>
        <end position="250"/>
    </location>
</feature>
<dbReference type="OrthoDB" id="7882929at2759"/>
<gene>
    <name evidence="3" type="primary">Dgri\GH15897</name>
    <name evidence="3" type="ORF">Dgri_GH15897</name>
</gene>
<accession>B4J0W6</accession>
<evidence type="ECO:0000313" key="4">
    <source>
        <dbReference type="Proteomes" id="UP000001070"/>
    </source>
</evidence>
<evidence type="ECO:0000256" key="1">
    <source>
        <dbReference type="SAM" id="MobiDB-lite"/>
    </source>
</evidence>
<reference evidence="3 4" key="1">
    <citation type="journal article" date="2007" name="Nature">
        <title>Evolution of genes and genomes on the Drosophila phylogeny.</title>
        <authorList>
            <consortium name="Drosophila 12 Genomes Consortium"/>
            <person name="Clark A.G."/>
            <person name="Eisen M.B."/>
            <person name="Smith D.R."/>
            <person name="Bergman C.M."/>
            <person name="Oliver B."/>
            <person name="Markow T.A."/>
            <person name="Kaufman T.C."/>
            <person name="Kellis M."/>
            <person name="Gelbart W."/>
            <person name="Iyer V.N."/>
            <person name="Pollard D.A."/>
            <person name="Sackton T.B."/>
            <person name="Larracuente A.M."/>
            <person name="Singh N.D."/>
            <person name="Abad J.P."/>
            <person name="Abt D.N."/>
            <person name="Adryan B."/>
            <person name="Aguade M."/>
            <person name="Akashi H."/>
            <person name="Anderson W.W."/>
            <person name="Aquadro C.F."/>
            <person name="Ardell D.H."/>
            <person name="Arguello R."/>
            <person name="Artieri C.G."/>
            <person name="Barbash D.A."/>
            <person name="Barker D."/>
            <person name="Barsanti P."/>
            <person name="Batterham P."/>
            <person name="Batzoglou S."/>
            <person name="Begun D."/>
            <person name="Bhutkar A."/>
            <person name="Blanco E."/>
            <person name="Bosak S.A."/>
            <person name="Bradley R.K."/>
            <person name="Brand A.D."/>
            <person name="Brent M.R."/>
            <person name="Brooks A.N."/>
            <person name="Brown R.H."/>
            <person name="Butlin R.K."/>
            <person name="Caggese C."/>
            <person name="Calvi B.R."/>
            <person name="Bernardo de Carvalho A."/>
            <person name="Caspi A."/>
            <person name="Castrezana S."/>
            <person name="Celniker S.E."/>
            <person name="Chang J.L."/>
            <person name="Chapple C."/>
            <person name="Chatterji S."/>
            <person name="Chinwalla A."/>
            <person name="Civetta A."/>
            <person name="Clifton S.W."/>
            <person name="Comeron J.M."/>
            <person name="Costello J.C."/>
            <person name="Coyne J.A."/>
            <person name="Daub J."/>
            <person name="David R.G."/>
            <person name="Delcher A.L."/>
            <person name="Delehaunty K."/>
            <person name="Do C.B."/>
            <person name="Ebling H."/>
            <person name="Edwards K."/>
            <person name="Eickbush T."/>
            <person name="Evans J.D."/>
            <person name="Filipski A."/>
            <person name="Findeiss S."/>
            <person name="Freyhult E."/>
            <person name="Fulton L."/>
            <person name="Fulton R."/>
            <person name="Garcia A.C."/>
            <person name="Gardiner A."/>
            <person name="Garfield D.A."/>
            <person name="Garvin B.E."/>
            <person name="Gibson G."/>
            <person name="Gilbert D."/>
            <person name="Gnerre S."/>
            <person name="Godfrey J."/>
            <person name="Good R."/>
            <person name="Gotea V."/>
            <person name="Gravely B."/>
            <person name="Greenberg A.J."/>
            <person name="Griffiths-Jones S."/>
            <person name="Gross S."/>
            <person name="Guigo R."/>
            <person name="Gustafson E.A."/>
            <person name="Haerty W."/>
            <person name="Hahn M.W."/>
            <person name="Halligan D.L."/>
            <person name="Halpern A.L."/>
            <person name="Halter G.M."/>
            <person name="Han M.V."/>
            <person name="Heger A."/>
            <person name="Hillier L."/>
            <person name="Hinrichs A.S."/>
            <person name="Holmes I."/>
            <person name="Hoskins R.A."/>
            <person name="Hubisz M.J."/>
            <person name="Hultmark D."/>
            <person name="Huntley M.A."/>
            <person name="Jaffe D.B."/>
            <person name="Jagadeeshan S."/>
            <person name="Jeck W.R."/>
            <person name="Johnson J."/>
            <person name="Jones C.D."/>
            <person name="Jordan W.C."/>
            <person name="Karpen G.H."/>
            <person name="Kataoka E."/>
            <person name="Keightley P.D."/>
            <person name="Kheradpour P."/>
            <person name="Kirkness E.F."/>
            <person name="Koerich L.B."/>
            <person name="Kristiansen K."/>
            <person name="Kudrna D."/>
            <person name="Kulathinal R.J."/>
            <person name="Kumar S."/>
            <person name="Kwok R."/>
            <person name="Lander E."/>
            <person name="Langley C.H."/>
            <person name="Lapoint R."/>
            <person name="Lazzaro B.P."/>
            <person name="Lee S.J."/>
            <person name="Levesque L."/>
            <person name="Li R."/>
            <person name="Lin C.F."/>
            <person name="Lin M.F."/>
            <person name="Lindblad-Toh K."/>
            <person name="Llopart A."/>
            <person name="Long M."/>
            <person name="Low L."/>
            <person name="Lozovsky E."/>
            <person name="Lu J."/>
            <person name="Luo M."/>
            <person name="Machado C.A."/>
            <person name="Makalowski W."/>
            <person name="Marzo M."/>
            <person name="Matsuda M."/>
            <person name="Matzkin L."/>
            <person name="McAllister B."/>
            <person name="McBride C.S."/>
            <person name="McKernan B."/>
            <person name="McKernan K."/>
            <person name="Mendez-Lago M."/>
            <person name="Minx P."/>
            <person name="Mollenhauer M.U."/>
            <person name="Montooth K."/>
            <person name="Mount S.M."/>
            <person name="Mu X."/>
            <person name="Myers E."/>
            <person name="Negre B."/>
            <person name="Newfeld S."/>
            <person name="Nielsen R."/>
            <person name="Noor M.A."/>
            <person name="O'Grady P."/>
            <person name="Pachter L."/>
            <person name="Papaceit M."/>
            <person name="Parisi M.J."/>
            <person name="Parisi M."/>
            <person name="Parts L."/>
            <person name="Pedersen J.S."/>
            <person name="Pesole G."/>
            <person name="Phillippy A.M."/>
            <person name="Ponting C.P."/>
            <person name="Pop M."/>
            <person name="Porcelli D."/>
            <person name="Powell J.R."/>
            <person name="Prohaska S."/>
            <person name="Pruitt K."/>
            <person name="Puig M."/>
            <person name="Quesneville H."/>
            <person name="Ram K.R."/>
            <person name="Rand D."/>
            <person name="Rasmussen M.D."/>
            <person name="Reed L.K."/>
            <person name="Reenan R."/>
            <person name="Reily A."/>
            <person name="Remington K.A."/>
            <person name="Rieger T.T."/>
            <person name="Ritchie M.G."/>
            <person name="Robin C."/>
            <person name="Rogers Y.H."/>
            <person name="Rohde C."/>
            <person name="Rozas J."/>
            <person name="Rubenfield M.J."/>
            <person name="Ruiz A."/>
            <person name="Russo S."/>
            <person name="Salzberg S.L."/>
            <person name="Sanchez-Gracia A."/>
            <person name="Saranga D.J."/>
            <person name="Sato H."/>
            <person name="Schaeffer S.W."/>
            <person name="Schatz M.C."/>
            <person name="Schlenke T."/>
            <person name="Schwartz R."/>
            <person name="Segarra C."/>
            <person name="Singh R.S."/>
            <person name="Sirot L."/>
            <person name="Sirota M."/>
            <person name="Sisneros N.B."/>
            <person name="Smith C.D."/>
            <person name="Smith T.F."/>
            <person name="Spieth J."/>
            <person name="Stage D.E."/>
            <person name="Stark A."/>
            <person name="Stephan W."/>
            <person name="Strausberg R.L."/>
            <person name="Strempel S."/>
            <person name="Sturgill D."/>
            <person name="Sutton G."/>
            <person name="Sutton G.G."/>
            <person name="Tao W."/>
            <person name="Teichmann S."/>
            <person name="Tobari Y.N."/>
            <person name="Tomimura Y."/>
            <person name="Tsolas J.M."/>
            <person name="Valente V.L."/>
            <person name="Venter E."/>
            <person name="Venter J.C."/>
            <person name="Vicario S."/>
            <person name="Vieira F.G."/>
            <person name="Vilella A.J."/>
            <person name="Villasante A."/>
            <person name="Walenz B."/>
            <person name="Wang J."/>
            <person name="Wasserman M."/>
            <person name="Watts T."/>
            <person name="Wilson D."/>
            <person name="Wilson R.K."/>
            <person name="Wing R.A."/>
            <person name="Wolfner M.F."/>
            <person name="Wong A."/>
            <person name="Wong G.K."/>
            <person name="Wu C.I."/>
            <person name="Wu G."/>
            <person name="Yamamoto D."/>
            <person name="Yang H.P."/>
            <person name="Yang S.P."/>
            <person name="Yorke J.A."/>
            <person name="Yoshida K."/>
            <person name="Zdobnov E."/>
            <person name="Zhang P."/>
            <person name="Zhang Y."/>
            <person name="Zimin A.V."/>
            <person name="Baldwin J."/>
            <person name="Abdouelleil A."/>
            <person name="Abdulkadir J."/>
            <person name="Abebe A."/>
            <person name="Abera B."/>
            <person name="Abreu J."/>
            <person name="Acer S.C."/>
            <person name="Aftuck L."/>
            <person name="Alexander A."/>
            <person name="An P."/>
            <person name="Anderson E."/>
            <person name="Anderson S."/>
            <person name="Arachi H."/>
            <person name="Azer M."/>
            <person name="Bachantsang P."/>
            <person name="Barry A."/>
            <person name="Bayul T."/>
            <person name="Berlin A."/>
            <person name="Bessette D."/>
            <person name="Bloom T."/>
            <person name="Blye J."/>
            <person name="Boguslavskiy L."/>
            <person name="Bonnet C."/>
            <person name="Boukhgalter B."/>
            <person name="Bourzgui I."/>
            <person name="Brown A."/>
            <person name="Cahill P."/>
            <person name="Channer S."/>
            <person name="Cheshatsang Y."/>
            <person name="Chuda L."/>
            <person name="Citroen M."/>
            <person name="Collymore A."/>
            <person name="Cooke P."/>
            <person name="Costello M."/>
            <person name="D'Aco K."/>
            <person name="Daza R."/>
            <person name="De Haan G."/>
            <person name="DeGray S."/>
            <person name="DeMaso C."/>
            <person name="Dhargay N."/>
            <person name="Dooley K."/>
            <person name="Dooley E."/>
            <person name="Doricent M."/>
            <person name="Dorje P."/>
            <person name="Dorjee K."/>
            <person name="Dupes A."/>
            <person name="Elong R."/>
            <person name="Falk J."/>
            <person name="Farina A."/>
            <person name="Faro S."/>
            <person name="Ferguson D."/>
            <person name="Fisher S."/>
            <person name="Foley C.D."/>
            <person name="Franke A."/>
            <person name="Friedrich D."/>
            <person name="Gadbois L."/>
            <person name="Gearin G."/>
            <person name="Gearin C.R."/>
            <person name="Giannoukos G."/>
            <person name="Goode T."/>
            <person name="Graham J."/>
            <person name="Grandbois E."/>
            <person name="Grewal S."/>
            <person name="Gyaltsen K."/>
            <person name="Hafez N."/>
            <person name="Hagos B."/>
            <person name="Hall J."/>
            <person name="Henson C."/>
            <person name="Hollinger A."/>
            <person name="Honan T."/>
            <person name="Huard M.D."/>
            <person name="Hughes L."/>
            <person name="Hurhula B."/>
            <person name="Husby M.E."/>
            <person name="Kamat A."/>
            <person name="Kanga B."/>
            <person name="Kashin S."/>
            <person name="Khazanovich D."/>
            <person name="Kisner P."/>
            <person name="Lance K."/>
            <person name="Lara M."/>
            <person name="Lee W."/>
            <person name="Lennon N."/>
            <person name="Letendre F."/>
            <person name="LeVine R."/>
            <person name="Lipovsky A."/>
            <person name="Liu X."/>
            <person name="Liu J."/>
            <person name="Liu S."/>
            <person name="Lokyitsang T."/>
            <person name="Lokyitsang Y."/>
            <person name="Lubonja R."/>
            <person name="Lui A."/>
            <person name="MacDonald P."/>
            <person name="Magnisalis V."/>
            <person name="Maru K."/>
            <person name="Matthews C."/>
            <person name="McCusker W."/>
            <person name="McDonough S."/>
            <person name="Mehta T."/>
            <person name="Meldrim J."/>
            <person name="Meneus L."/>
            <person name="Mihai O."/>
            <person name="Mihalev A."/>
            <person name="Mihova T."/>
            <person name="Mittelman R."/>
            <person name="Mlenga V."/>
            <person name="Montmayeur A."/>
            <person name="Mulrain L."/>
            <person name="Navidi A."/>
            <person name="Naylor J."/>
            <person name="Negash T."/>
            <person name="Nguyen T."/>
            <person name="Nguyen N."/>
            <person name="Nicol R."/>
            <person name="Norbu C."/>
            <person name="Norbu N."/>
            <person name="Novod N."/>
            <person name="O'Neill B."/>
            <person name="Osman S."/>
            <person name="Markiewicz E."/>
            <person name="Oyono O.L."/>
            <person name="Patti C."/>
            <person name="Phunkhang P."/>
            <person name="Pierre F."/>
            <person name="Priest M."/>
            <person name="Raghuraman S."/>
            <person name="Rege F."/>
            <person name="Reyes R."/>
            <person name="Rise C."/>
            <person name="Rogov P."/>
            <person name="Ross K."/>
            <person name="Ryan E."/>
            <person name="Settipalli S."/>
            <person name="Shea T."/>
            <person name="Sherpa N."/>
            <person name="Shi L."/>
            <person name="Shih D."/>
            <person name="Sparrow T."/>
            <person name="Spaulding J."/>
            <person name="Stalker J."/>
            <person name="Stange-Thomann N."/>
            <person name="Stavropoulos S."/>
            <person name="Stone C."/>
            <person name="Strader C."/>
            <person name="Tesfaye S."/>
            <person name="Thomson T."/>
            <person name="Thoulutsang Y."/>
            <person name="Thoulutsang D."/>
            <person name="Topham K."/>
            <person name="Topping I."/>
            <person name="Tsamla T."/>
            <person name="Vassiliev H."/>
            <person name="Vo A."/>
            <person name="Wangchuk T."/>
            <person name="Wangdi T."/>
            <person name="Weiand M."/>
            <person name="Wilkinson J."/>
            <person name="Wilson A."/>
            <person name="Yadav S."/>
            <person name="Young G."/>
            <person name="Yu Q."/>
            <person name="Zembek L."/>
            <person name="Zhong D."/>
            <person name="Zimmer A."/>
            <person name="Zwirko Z."/>
            <person name="Jaffe D.B."/>
            <person name="Alvarez P."/>
            <person name="Brockman W."/>
            <person name="Butler J."/>
            <person name="Chin C."/>
            <person name="Gnerre S."/>
            <person name="Grabherr M."/>
            <person name="Kleber M."/>
            <person name="Mauceli E."/>
            <person name="MacCallum I."/>
        </authorList>
    </citation>
    <scope>NUCLEOTIDE SEQUENCE [LARGE SCALE GENOMIC DNA]</scope>
    <source>
        <strain evidence="4">Tucson 15287-2541.00</strain>
    </source>
</reference>
<dbReference type="Pfam" id="PF02756">
    <property type="entry name" value="GYR"/>
    <property type="match status" value="1"/>
</dbReference>